<dbReference type="AlphaFoldDB" id="A0A2N7W4N9"/>
<keyword evidence="3" id="KW-1185">Reference proteome</keyword>
<feature type="compositionally biased region" description="Basic and acidic residues" evidence="1">
    <location>
        <begin position="893"/>
        <end position="902"/>
    </location>
</feature>
<evidence type="ECO:0000313" key="2">
    <source>
        <dbReference type="EMBL" id="PMS24374.1"/>
    </source>
</evidence>
<feature type="region of interest" description="Disordered" evidence="1">
    <location>
        <begin position="880"/>
        <end position="909"/>
    </location>
</feature>
<organism evidence="2 3">
    <name type="scientific">Trinickia soli</name>
    <dbReference type="NCBI Taxonomy" id="380675"/>
    <lineage>
        <taxon>Bacteria</taxon>
        <taxon>Pseudomonadati</taxon>
        <taxon>Pseudomonadota</taxon>
        <taxon>Betaproteobacteria</taxon>
        <taxon>Burkholderiales</taxon>
        <taxon>Burkholderiaceae</taxon>
        <taxon>Trinickia</taxon>
    </lineage>
</organism>
<dbReference type="Proteomes" id="UP000235347">
    <property type="component" value="Unassembled WGS sequence"/>
</dbReference>
<sequence length="909" mass="97976">MVEERSLDDSSSSGSASSIDDAESQSSDDFLVKADSSLAGHPDFWSGGARRAGRREALQEWVALSSIPADAHALAAGADELRKQAESAHPISGVTDFADLFQGFAAHERSRKTLFECEDAGCAWQTAADQYHAALDAARKVGLPPGEIERLDDAAAHCDAQTQRHAVKAWLFTAIIEYRRNRYGVERGDLRALQAVLRPLRTALEHCESDALRALPLDSAPIEGFDPELRAISDALDRLSAADANQTRPSPWADHRDAAVSSLGYVLSALPLVLRGEPNLPALLGTLRSALATPMAHAREVLAGAEARQSDPSDSLDHLTDRFESWYEAARAYDDALRVFGDSTASWPDAARSAPEPQQLRAELAGSRDSALLRTREALIGLFSTMATLTHGPQATDPAPTAGIGALTSAERLMNADLLSRCQTLRGRLQASAFAQDAGDFDAARLALPFAALEQYVQAVQGRDANLLDAANDVRKAAQAADNAAPAAGRAWGPALRQFSAGCARQRTRLVNSAFQIAHADSVNCSLEASAAMGPALECVYGLRQALPVVWFDPSPEERDAAQEAETAERALIASSREAVQAVQAHIARMPSPPADANSAIIENHANLQLNLNAIATAQRTVAELIECCSLARRTIHEGPTAGCAANLRHLAGQAQRAGDQATDVLALGRSRRLTQGIAAERAERTLQFTRRVARTARSIHYTLGVLADISEGYQQAQNLSREPILDPLRFQQAAERQTGVVDSAARDIDATRKQLIASVGTQHPSEQAAMIAAQDIEEIQSFTLGLEWRYVADFDSAKRQWLRATVRALAARLAGPPDAVPPAADAMLDLIEQHLAAGTKILIAASRVDRSERITNAIRENNEIRRETQDCREQLKRLPVRTRVAVGAGPSRPEKRNDKKASGKAKRR</sequence>
<feature type="region of interest" description="Disordered" evidence="1">
    <location>
        <begin position="1"/>
        <end position="31"/>
    </location>
</feature>
<feature type="compositionally biased region" description="Low complexity" evidence="1">
    <location>
        <begin position="9"/>
        <end position="19"/>
    </location>
</feature>
<evidence type="ECO:0000313" key="3">
    <source>
        <dbReference type="Proteomes" id="UP000235347"/>
    </source>
</evidence>
<proteinExistence type="predicted"/>
<reference evidence="2 3" key="1">
    <citation type="submission" date="2018-01" db="EMBL/GenBank/DDBJ databases">
        <title>Whole genome analyses suggest that Burkholderia sensu lato contains two further novel genera in the rhizoxinica-symbiotica group Mycetohabitans gen. nov., and Trinickia gen. nov.: implications for the evolution of diazotrophy and nodulation in the Burkholderiaceae.</title>
        <authorList>
            <person name="Estrada-de los Santos P."/>
            <person name="Palmer M."/>
            <person name="Chavez-Ramirez B."/>
            <person name="Beukes C."/>
            <person name="Steenkamp E.T."/>
            <person name="Hirsch A.M."/>
            <person name="Manyaka P."/>
            <person name="Maluk M."/>
            <person name="Lafos M."/>
            <person name="Crook M."/>
            <person name="Gross E."/>
            <person name="Simon M.F."/>
            <person name="Bueno dos Reis Junior F."/>
            <person name="Poole P.S."/>
            <person name="Venter S.N."/>
            <person name="James E.K."/>
        </authorList>
    </citation>
    <scope>NUCLEOTIDE SEQUENCE [LARGE SCALE GENOMIC DNA]</scope>
    <source>
        <strain evidence="2 3">GP25-8</strain>
    </source>
</reference>
<gene>
    <name evidence="2" type="ORF">C0Z19_13975</name>
</gene>
<accession>A0A2N7W4N9</accession>
<protein>
    <submittedName>
        <fullName evidence="2">Uncharacterized protein</fullName>
    </submittedName>
</protein>
<comment type="caution">
    <text evidence="2">The sequence shown here is derived from an EMBL/GenBank/DDBJ whole genome shotgun (WGS) entry which is preliminary data.</text>
</comment>
<evidence type="ECO:0000256" key="1">
    <source>
        <dbReference type="SAM" id="MobiDB-lite"/>
    </source>
</evidence>
<dbReference type="EMBL" id="PNYB01000010">
    <property type="protein sequence ID" value="PMS24374.1"/>
    <property type="molecule type" value="Genomic_DNA"/>
</dbReference>
<name>A0A2N7W4N9_9BURK</name>